<name>A0A0L7RAX1_9HYME</name>
<dbReference type="AlphaFoldDB" id="A0A0L7RAX1"/>
<dbReference type="EMBL" id="KQ414618">
    <property type="protein sequence ID" value="KOC68014.1"/>
    <property type="molecule type" value="Genomic_DNA"/>
</dbReference>
<evidence type="ECO:0000256" key="1">
    <source>
        <dbReference type="SAM" id="Coils"/>
    </source>
</evidence>
<feature type="compositionally biased region" description="Basic and acidic residues" evidence="2">
    <location>
        <begin position="645"/>
        <end position="657"/>
    </location>
</feature>
<keyword evidence="3" id="KW-0418">Kinase</keyword>
<sequence>MYRQCNKRFREIIGKRALKNEELEKQQGDLKQRLNILECSMPAVMVWNIWRMSQGGSVPSLQRVVEKQFQGPASGEVYCPSTPSRHFDCRVREIEAERKQAEKRVEEARALWSEKMAVLEDKSRRLEEARKVQEETKQRIEQLSAEVKRLKEAASKVEDDGSCETGECAVIECKKKWLEKVPSNASIKSADVECLEKLEQLAENELAMKRQIADLERREEAYMRTLQQADDLWSKLQGDAASTTSALKEQLDMRTAANQRMADRICELEDIVEDLRTRLSTCRGELHKYLSVEKVEVLIGKDDDFADVLDAEVTCKSVMRDISVWMKQDMAEEEVLAVADLTDADMMFRPDMADLATGVIRSDLIATGDVQMAIHPDDFAYEDDRLLEASDYLARLGSLSELDKYGDDYLCAPDFACNDQVFTESGLTEEEWLALKEGRVTAKELLEKYADGADVAVAEIATPTKPVGIPAQMTRAAPSKEAIDAAVEEAEEAVTEEIVTIEAPFAEEEGVQEIETEKIAESDELMEEAMAAEMVVEEVEYVEDAEPMEEIRPVEDIAPVEDVKPVEDIGLVEDIKPVMDIGPVEDIKPVEDITPVEIIEPDKVITPGEDVRPAEADRPVEDVRPDETVRPVEDVRPAETVGPVEDVKPPEAVREEPAGVTEAAPEAVSRAQEDALDTKDIVVPRNEMLSWQDNVDSIRSTVAACSDCVVVKKDADKLATAMAAYTGVSIKVSTPLENLFSVVSYVQSEVRKETEVKEVTEQPKARAEVTPGMPEEGAKIEVQAKSEVVEAEDATVAKVEEKEVAAEVMAEPAAPEETKVEPPTTLSDAEEARRIGEMETSQDAVEEEPTTMPTIAEEAEEAEVPTEPMETPAVEDVREVAGLVDGEEVIPVEVEVKVEVEETKEGEPVIKEEPLEEEELAKEPEEEEITVPVDVEKEEEEEEKREVDVEVLEEPKEIKEEEEEEAEEVPSEFVFKMPEEVSEEGICTCLLPAPPRVPSKKIEITQTEITRIETIQVITQTVADVETQTAPRLSRQVPGPKFVTVTRAVDPDSATMNQLLLGKKPLNDKFSSMSVTGSSCALFTSLQQRPREAESHHCPLQEVLQSLRTHGAQMKADTEQELKQYPARFTGGLRMDQTGQQDTVCPECKIRKLQATLKAQDPLKKLSKKPTRDQQVSTCAATPEKLPISKLPPPTLKKRSDQGCMARIARVKAEAMPKKPFDDDSLHCACSGLIETKTPGKFKKIHCACGDPD</sequence>
<feature type="coiled-coil region" evidence="1">
    <location>
        <begin position="91"/>
        <end position="160"/>
    </location>
</feature>
<feature type="region of interest" description="Disordered" evidence="2">
    <location>
        <begin position="608"/>
        <end position="673"/>
    </location>
</feature>
<evidence type="ECO:0000313" key="4">
    <source>
        <dbReference type="Proteomes" id="UP000053825"/>
    </source>
</evidence>
<evidence type="ECO:0000313" key="3">
    <source>
        <dbReference type="EMBL" id="KOC68014.1"/>
    </source>
</evidence>
<feature type="compositionally biased region" description="Acidic residues" evidence="2">
    <location>
        <begin position="960"/>
        <end position="970"/>
    </location>
</feature>
<feature type="compositionally biased region" description="Basic and acidic residues" evidence="2">
    <location>
        <begin position="944"/>
        <end position="959"/>
    </location>
</feature>
<keyword evidence="4" id="KW-1185">Reference proteome</keyword>
<feature type="region of interest" description="Disordered" evidence="2">
    <location>
        <begin position="915"/>
        <end position="970"/>
    </location>
</feature>
<gene>
    <name evidence="3" type="ORF">WH47_12344</name>
</gene>
<feature type="coiled-coil region" evidence="1">
    <location>
        <begin position="198"/>
        <end position="232"/>
    </location>
</feature>
<feature type="region of interest" description="Disordered" evidence="2">
    <location>
        <begin position="807"/>
        <end position="850"/>
    </location>
</feature>
<protein>
    <submittedName>
        <fullName evidence="3">Myosin light chain kinase, smooth muscle</fullName>
    </submittedName>
</protein>
<feature type="compositionally biased region" description="Acidic residues" evidence="2">
    <location>
        <begin position="915"/>
        <end position="929"/>
    </location>
</feature>
<keyword evidence="1" id="KW-0175">Coiled coil</keyword>
<evidence type="ECO:0000256" key="2">
    <source>
        <dbReference type="SAM" id="MobiDB-lite"/>
    </source>
</evidence>
<feature type="compositionally biased region" description="Basic and acidic residues" evidence="2">
    <location>
        <begin position="609"/>
        <end position="637"/>
    </location>
</feature>
<dbReference type="Proteomes" id="UP000053825">
    <property type="component" value="Unassembled WGS sequence"/>
</dbReference>
<organism evidence="3 4">
    <name type="scientific">Habropoda laboriosa</name>
    <dbReference type="NCBI Taxonomy" id="597456"/>
    <lineage>
        <taxon>Eukaryota</taxon>
        <taxon>Metazoa</taxon>
        <taxon>Ecdysozoa</taxon>
        <taxon>Arthropoda</taxon>
        <taxon>Hexapoda</taxon>
        <taxon>Insecta</taxon>
        <taxon>Pterygota</taxon>
        <taxon>Neoptera</taxon>
        <taxon>Endopterygota</taxon>
        <taxon>Hymenoptera</taxon>
        <taxon>Apocrita</taxon>
        <taxon>Aculeata</taxon>
        <taxon>Apoidea</taxon>
        <taxon>Anthophila</taxon>
        <taxon>Apidae</taxon>
        <taxon>Habropoda</taxon>
    </lineage>
</organism>
<reference evidence="3 4" key="1">
    <citation type="submission" date="2015-07" db="EMBL/GenBank/DDBJ databases">
        <title>The genome of Habropoda laboriosa.</title>
        <authorList>
            <person name="Pan H."/>
            <person name="Kapheim K."/>
        </authorList>
    </citation>
    <scope>NUCLEOTIDE SEQUENCE [LARGE SCALE GENOMIC DNA]</scope>
    <source>
        <strain evidence="3">0110345459</strain>
    </source>
</reference>
<proteinExistence type="predicted"/>
<accession>A0A0L7RAX1</accession>
<dbReference type="GO" id="GO:0016301">
    <property type="term" value="F:kinase activity"/>
    <property type="evidence" value="ECO:0007669"/>
    <property type="project" value="UniProtKB-KW"/>
</dbReference>
<keyword evidence="3" id="KW-0808">Transferase</keyword>